<dbReference type="WBParaSite" id="SBAD_0001201101-mRNA-1">
    <property type="protein sequence ID" value="SBAD_0001201101-mRNA-1"/>
    <property type="gene ID" value="SBAD_0001201101"/>
</dbReference>
<evidence type="ECO:0000313" key="3">
    <source>
        <dbReference type="WBParaSite" id="SBAD_0001201101-mRNA-1"/>
    </source>
</evidence>
<sequence length="103" mass="12612">MEESRVRASVEKYLLMHPAYVRHLYETDEHRHMDLSGLKCVLRRFFERGCFNNGFVASRDFAILNRMIYRLSGPYRRHKFYQYVKSLDKIRRKIEQLRCYDVS</sequence>
<proteinExistence type="predicted"/>
<reference evidence="3" key="1">
    <citation type="submission" date="2016-06" db="UniProtKB">
        <authorList>
            <consortium name="WormBaseParasite"/>
        </authorList>
    </citation>
    <scope>IDENTIFICATION</scope>
</reference>
<dbReference type="Proteomes" id="UP000270296">
    <property type="component" value="Unassembled WGS sequence"/>
</dbReference>
<protein>
    <submittedName>
        <fullName evidence="3">ARID domain-containing protein</fullName>
    </submittedName>
</protein>
<evidence type="ECO:0000313" key="2">
    <source>
        <dbReference type="Proteomes" id="UP000270296"/>
    </source>
</evidence>
<organism evidence="3">
    <name type="scientific">Soboliphyme baturini</name>
    <dbReference type="NCBI Taxonomy" id="241478"/>
    <lineage>
        <taxon>Eukaryota</taxon>
        <taxon>Metazoa</taxon>
        <taxon>Ecdysozoa</taxon>
        <taxon>Nematoda</taxon>
        <taxon>Enoplea</taxon>
        <taxon>Dorylaimia</taxon>
        <taxon>Dioctophymatida</taxon>
        <taxon>Dioctophymatoidea</taxon>
        <taxon>Soboliphymatidae</taxon>
        <taxon>Soboliphyme</taxon>
    </lineage>
</organism>
<keyword evidence="2" id="KW-1185">Reference proteome</keyword>
<name>A0A183J6X6_9BILA</name>
<reference evidence="1 2" key="2">
    <citation type="submission" date="2018-11" db="EMBL/GenBank/DDBJ databases">
        <authorList>
            <consortium name="Pathogen Informatics"/>
        </authorList>
    </citation>
    <scope>NUCLEOTIDE SEQUENCE [LARGE SCALE GENOMIC DNA]</scope>
</reference>
<accession>A0A183J6X6</accession>
<dbReference type="AlphaFoldDB" id="A0A183J6X6"/>
<evidence type="ECO:0000313" key="1">
    <source>
        <dbReference type="EMBL" id="VDP41587.1"/>
    </source>
</evidence>
<gene>
    <name evidence="1" type="ORF">SBAD_LOCUS11624</name>
</gene>
<dbReference type="EMBL" id="UZAM01016055">
    <property type="protein sequence ID" value="VDP41587.1"/>
    <property type="molecule type" value="Genomic_DNA"/>
</dbReference>